<comment type="similarity">
    <text evidence="1">Belongs to the 'GDSL' lipolytic enzyme family.</text>
</comment>
<evidence type="ECO:0000256" key="1">
    <source>
        <dbReference type="ARBA" id="ARBA00008668"/>
    </source>
</evidence>
<reference evidence="3" key="2">
    <citation type="submission" date="2019-06" db="EMBL/GenBank/DDBJ databases">
        <title>Genomics analysis of Aphanomyces spp. identifies a new class of oomycete effector associated with host adaptation.</title>
        <authorList>
            <person name="Gaulin E."/>
        </authorList>
    </citation>
    <scope>NUCLEOTIDE SEQUENCE</scope>
    <source>
        <strain evidence="3">CBS 578.67</strain>
    </source>
</reference>
<dbReference type="SUPFAM" id="SSF52266">
    <property type="entry name" value="SGNH hydrolase"/>
    <property type="match status" value="1"/>
</dbReference>
<gene>
    <name evidence="4" type="primary">Aste57867_19702</name>
    <name evidence="3" type="ORF">As57867_019637</name>
    <name evidence="4" type="ORF">ASTE57867_19702</name>
</gene>
<dbReference type="Pfam" id="PF00657">
    <property type="entry name" value="Lipase_GDSL"/>
    <property type="match status" value="1"/>
</dbReference>
<dbReference type="GO" id="GO:0016788">
    <property type="term" value="F:hydrolase activity, acting on ester bonds"/>
    <property type="evidence" value="ECO:0007669"/>
    <property type="project" value="InterPro"/>
</dbReference>
<dbReference type="Gene3D" id="3.40.50.1110">
    <property type="entry name" value="SGNH hydrolase"/>
    <property type="match status" value="1"/>
</dbReference>
<dbReference type="InterPro" id="IPR036514">
    <property type="entry name" value="SGNH_hydro_sf"/>
</dbReference>
<feature type="signal peptide" evidence="2">
    <location>
        <begin position="1"/>
        <end position="19"/>
    </location>
</feature>
<reference evidence="4 5" key="1">
    <citation type="submission" date="2019-03" db="EMBL/GenBank/DDBJ databases">
        <authorList>
            <person name="Gaulin E."/>
            <person name="Dumas B."/>
        </authorList>
    </citation>
    <scope>NUCLEOTIDE SEQUENCE [LARGE SCALE GENOMIC DNA]</scope>
    <source>
        <strain evidence="4">CBS 568.67</strain>
    </source>
</reference>
<dbReference type="CDD" id="cd01846">
    <property type="entry name" value="fatty_acyltransferase_like"/>
    <property type="match status" value="1"/>
</dbReference>
<evidence type="ECO:0000256" key="2">
    <source>
        <dbReference type="SAM" id="SignalP"/>
    </source>
</evidence>
<name>A0A485LF15_9STRA</name>
<dbReference type="AlphaFoldDB" id="A0A485LF15"/>
<dbReference type="PROSITE" id="PS51257">
    <property type="entry name" value="PROKAR_LIPOPROTEIN"/>
    <property type="match status" value="1"/>
</dbReference>
<accession>A0A485LF15</accession>
<dbReference type="Proteomes" id="UP000332933">
    <property type="component" value="Unassembled WGS sequence"/>
</dbReference>
<evidence type="ECO:0000313" key="5">
    <source>
        <dbReference type="Proteomes" id="UP000332933"/>
    </source>
</evidence>
<dbReference type="OrthoDB" id="62255at2759"/>
<sequence>MISSLTRLALVLVLTVASAACDVSITKIVNFGDSTSDTGNGAIKLTKGTIPSNVYFGGRFSNGPTYIEVASKLLNASLSSYAYGGATTDNSKIEGVLGRSPSWNGPLYTVPDVLQQVDLYLSEGDEDMDPSNILYTMWIGNNDASNNAAYKLNKTGTDIAASLYDVWNTLADNGAQNIVAFVPPFGTQFTTDFSIALQKNQRQLTQDRPDVNLGLFQLAPIYAAVLAAPQAFGFQHAEPCCSIPNGSCVYQGKPNATVCAKPDTYPVWDAASHPTAAMHRILGASFATFVQEWFA</sequence>
<keyword evidence="5" id="KW-1185">Reference proteome</keyword>
<evidence type="ECO:0000313" key="3">
    <source>
        <dbReference type="EMBL" id="KAF0688704.1"/>
    </source>
</evidence>
<dbReference type="PANTHER" id="PTHR22835">
    <property type="entry name" value="ZINC FINGER FYVE DOMAIN CONTAINING PROTEIN"/>
    <property type="match status" value="1"/>
</dbReference>
<proteinExistence type="inferred from homology"/>
<dbReference type="EMBL" id="VJMH01006707">
    <property type="protein sequence ID" value="KAF0688704.1"/>
    <property type="molecule type" value="Genomic_DNA"/>
</dbReference>
<organism evidence="4 5">
    <name type="scientific">Aphanomyces stellatus</name>
    <dbReference type="NCBI Taxonomy" id="120398"/>
    <lineage>
        <taxon>Eukaryota</taxon>
        <taxon>Sar</taxon>
        <taxon>Stramenopiles</taxon>
        <taxon>Oomycota</taxon>
        <taxon>Saprolegniomycetes</taxon>
        <taxon>Saprolegniales</taxon>
        <taxon>Verrucalvaceae</taxon>
        <taxon>Aphanomyces</taxon>
    </lineage>
</organism>
<evidence type="ECO:0000313" key="4">
    <source>
        <dbReference type="EMBL" id="VFT96402.1"/>
    </source>
</evidence>
<dbReference type="InterPro" id="IPR001087">
    <property type="entry name" value="GDSL"/>
</dbReference>
<dbReference type="EMBL" id="CAADRA010006730">
    <property type="protein sequence ID" value="VFT96402.1"/>
    <property type="molecule type" value="Genomic_DNA"/>
</dbReference>
<protein>
    <submittedName>
        <fullName evidence="4">Aste57867_19702 protein</fullName>
    </submittedName>
</protein>
<feature type="chain" id="PRO_5036355601" evidence="2">
    <location>
        <begin position="20"/>
        <end position="295"/>
    </location>
</feature>
<keyword evidence="2" id="KW-0732">Signal</keyword>